<dbReference type="InterPro" id="IPR017517">
    <property type="entry name" value="Maleyloyr_isom"/>
</dbReference>
<dbReference type="InterPro" id="IPR017520">
    <property type="entry name" value="CHP03086"/>
</dbReference>
<comment type="caution">
    <text evidence="2">The sequence shown here is derived from an EMBL/GenBank/DDBJ whole genome shotgun (WGS) entry which is preliminary data.</text>
</comment>
<dbReference type="EMBL" id="JBHSBI010000002">
    <property type="protein sequence ID" value="MFC4006379.1"/>
    <property type="molecule type" value="Genomic_DNA"/>
</dbReference>
<proteinExistence type="predicted"/>
<accession>A0ABV8FZU5</accession>
<evidence type="ECO:0000313" key="3">
    <source>
        <dbReference type="Proteomes" id="UP001595851"/>
    </source>
</evidence>
<dbReference type="NCBIfam" id="TIGR03086">
    <property type="entry name" value="TIGR03086 family metal-binding protein"/>
    <property type="match status" value="1"/>
</dbReference>
<dbReference type="InterPro" id="IPR034660">
    <property type="entry name" value="DinB/YfiT-like"/>
</dbReference>
<sequence>MNETLPLLRLAAERTSTLVRSLSDDQLALPTPCSEYDVKELLNHLEWAMSGFESLAGGGGFPPPKEYTGDFPERAERALKAWDRPQAWEGTSEALHGLPMIMIAKMFLVDVVVHAWDLSKSVGRPFEVDDETVAAILAFAEESAPMRKGSAAFGDPVEVPADAPAFDRAVGLLGRDPAWTP</sequence>
<dbReference type="NCBIfam" id="TIGR03083">
    <property type="entry name" value="maleylpyruvate isomerase family mycothiol-dependent enzyme"/>
    <property type="match status" value="1"/>
</dbReference>
<reference evidence="3" key="1">
    <citation type="journal article" date="2019" name="Int. J. Syst. Evol. Microbiol.">
        <title>The Global Catalogue of Microorganisms (GCM) 10K type strain sequencing project: providing services to taxonomists for standard genome sequencing and annotation.</title>
        <authorList>
            <consortium name="The Broad Institute Genomics Platform"/>
            <consortium name="The Broad Institute Genome Sequencing Center for Infectious Disease"/>
            <person name="Wu L."/>
            <person name="Ma J."/>
        </authorList>
    </citation>
    <scope>NUCLEOTIDE SEQUENCE [LARGE SCALE GENOMIC DNA]</scope>
    <source>
        <strain evidence="3">TBRC 1276</strain>
    </source>
</reference>
<dbReference type="InterPro" id="IPR024344">
    <property type="entry name" value="MDMPI_metal-binding"/>
</dbReference>
<evidence type="ECO:0000313" key="2">
    <source>
        <dbReference type="EMBL" id="MFC4006379.1"/>
    </source>
</evidence>
<name>A0ABV8FZU5_9ACTN</name>
<dbReference type="Proteomes" id="UP001595851">
    <property type="component" value="Unassembled WGS sequence"/>
</dbReference>
<dbReference type="SUPFAM" id="SSF109854">
    <property type="entry name" value="DinB/YfiT-like putative metalloenzymes"/>
    <property type="match status" value="1"/>
</dbReference>
<protein>
    <submittedName>
        <fullName evidence="2">TIGR03086 family metal-binding protein</fullName>
    </submittedName>
</protein>
<feature type="domain" description="Mycothiol-dependent maleylpyruvate isomerase metal-binding" evidence="1">
    <location>
        <begin position="8"/>
        <end position="65"/>
    </location>
</feature>
<dbReference type="Pfam" id="PF11716">
    <property type="entry name" value="MDMPI_N"/>
    <property type="match status" value="1"/>
</dbReference>
<evidence type="ECO:0000259" key="1">
    <source>
        <dbReference type="Pfam" id="PF11716"/>
    </source>
</evidence>
<organism evidence="2 3">
    <name type="scientific">Nonomuraea purpurea</name>
    <dbReference type="NCBI Taxonomy" id="1849276"/>
    <lineage>
        <taxon>Bacteria</taxon>
        <taxon>Bacillati</taxon>
        <taxon>Actinomycetota</taxon>
        <taxon>Actinomycetes</taxon>
        <taxon>Streptosporangiales</taxon>
        <taxon>Streptosporangiaceae</taxon>
        <taxon>Nonomuraea</taxon>
    </lineage>
</organism>
<dbReference type="Gene3D" id="1.20.120.450">
    <property type="entry name" value="dinb family like domain"/>
    <property type="match status" value="1"/>
</dbReference>
<keyword evidence="3" id="KW-1185">Reference proteome</keyword>
<dbReference type="RefSeq" id="WP_379526539.1">
    <property type="nucleotide sequence ID" value="NZ_JBHSBI010000002.1"/>
</dbReference>
<gene>
    <name evidence="2" type="ORF">ACFOY2_04045</name>
</gene>